<organism evidence="1 2">
    <name type="scientific">Stephania japonica</name>
    <dbReference type="NCBI Taxonomy" id="461633"/>
    <lineage>
        <taxon>Eukaryota</taxon>
        <taxon>Viridiplantae</taxon>
        <taxon>Streptophyta</taxon>
        <taxon>Embryophyta</taxon>
        <taxon>Tracheophyta</taxon>
        <taxon>Spermatophyta</taxon>
        <taxon>Magnoliopsida</taxon>
        <taxon>Ranunculales</taxon>
        <taxon>Menispermaceae</taxon>
        <taxon>Menispermoideae</taxon>
        <taxon>Cissampelideae</taxon>
        <taxon>Stephania</taxon>
    </lineage>
</organism>
<protein>
    <submittedName>
        <fullName evidence="1">Uncharacterized protein</fullName>
    </submittedName>
</protein>
<dbReference type="EMBL" id="JBBNAE010000005">
    <property type="protein sequence ID" value="KAK9122814.1"/>
    <property type="molecule type" value="Genomic_DNA"/>
</dbReference>
<reference evidence="1 2" key="1">
    <citation type="submission" date="2024-01" db="EMBL/GenBank/DDBJ databases">
        <title>Genome assemblies of Stephania.</title>
        <authorList>
            <person name="Yang L."/>
        </authorList>
    </citation>
    <scope>NUCLEOTIDE SEQUENCE [LARGE SCALE GENOMIC DNA]</scope>
    <source>
        <strain evidence="1">QJT</strain>
        <tissue evidence="1">Leaf</tissue>
    </source>
</reference>
<keyword evidence="2" id="KW-1185">Reference proteome</keyword>
<accession>A0AAP0NY83</accession>
<comment type="caution">
    <text evidence="1">The sequence shown here is derived from an EMBL/GenBank/DDBJ whole genome shotgun (WGS) entry which is preliminary data.</text>
</comment>
<gene>
    <name evidence="1" type="ORF">Sjap_012416</name>
</gene>
<evidence type="ECO:0000313" key="2">
    <source>
        <dbReference type="Proteomes" id="UP001417504"/>
    </source>
</evidence>
<dbReference type="AlphaFoldDB" id="A0AAP0NY83"/>
<evidence type="ECO:0000313" key="1">
    <source>
        <dbReference type="EMBL" id="KAK9122814.1"/>
    </source>
</evidence>
<name>A0AAP0NY83_9MAGN</name>
<proteinExistence type="predicted"/>
<sequence>MVFHLGYDYTLEHGLVCDGGRVDRSRMYLQLSRGIKGTLSTKKLGKEYAGFELRCRSLLFIAPWEYDSCCQGHIHMSRRLSMFS</sequence>
<dbReference type="Proteomes" id="UP001417504">
    <property type="component" value="Unassembled WGS sequence"/>
</dbReference>